<proteinExistence type="predicted"/>
<evidence type="ECO:0000313" key="2">
    <source>
        <dbReference type="EMBL" id="ETV77782.1"/>
    </source>
</evidence>
<feature type="compositionally biased region" description="Polar residues" evidence="1">
    <location>
        <begin position="106"/>
        <end position="120"/>
    </location>
</feature>
<dbReference type="AlphaFoldDB" id="W4GDL3"/>
<feature type="compositionally biased region" description="Polar residues" evidence="1">
    <location>
        <begin position="7"/>
        <end position="20"/>
    </location>
</feature>
<protein>
    <submittedName>
        <fullName evidence="2">Uncharacterized protein</fullName>
    </submittedName>
</protein>
<dbReference type="VEuPathDB" id="FungiDB:H257_08626"/>
<dbReference type="EMBL" id="KI913132">
    <property type="protein sequence ID" value="ETV77782.1"/>
    <property type="molecule type" value="Genomic_DNA"/>
</dbReference>
<feature type="compositionally biased region" description="Low complexity" evidence="1">
    <location>
        <begin position="164"/>
        <end position="178"/>
    </location>
</feature>
<dbReference type="OrthoDB" id="10589261at2759"/>
<name>W4GDL3_APHAT</name>
<accession>W4GDL3</accession>
<dbReference type="GeneID" id="20810622"/>
<feature type="region of interest" description="Disordered" evidence="1">
    <location>
        <begin position="106"/>
        <end position="187"/>
    </location>
</feature>
<reference evidence="2" key="1">
    <citation type="submission" date="2013-12" db="EMBL/GenBank/DDBJ databases">
        <title>The Genome Sequence of Aphanomyces astaci APO3.</title>
        <authorList>
            <consortium name="The Broad Institute Genomics Platform"/>
            <person name="Russ C."/>
            <person name="Tyler B."/>
            <person name="van West P."/>
            <person name="Dieguez-Uribeondo J."/>
            <person name="Young S.K."/>
            <person name="Zeng Q."/>
            <person name="Gargeya S."/>
            <person name="Fitzgerald M."/>
            <person name="Abouelleil A."/>
            <person name="Alvarado L."/>
            <person name="Chapman S.B."/>
            <person name="Gainer-Dewar J."/>
            <person name="Goldberg J."/>
            <person name="Griggs A."/>
            <person name="Gujja S."/>
            <person name="Hansen M."/>
            <person name="Howarth C."/>
            <person name="Imamovic A."/>
            <person name="Ireland A."/>
            <person name="Larimer J."/>
            <person name="McCowan C."/>
            <person name="Murphy C."/>
            <person name="Pearson M."/>
            <person name="Poon T.W."/>
            <person name="Priest M."/>
            <person name="Roberts A."/>
            <person name="Saif S."/>
            <person name="Shea T."/>
            <person name="Sykes S."/>
            <person name="Wortman J."/>
            <person name="Nusbaum C."/>
            <person name="Birren B."/>
        </authorList>
    </citation>
    <scope>NUCLEOTIDE SEQUENCE [LARGE SCALE GENOMIC DNA]</scope>
    <source>
        <strain evidence="2">APO3</strain>
    </source>
</reference>
<evidence type="ECO:0000256" key="1">
    <source>
        <dbReference type="SAM" id="MobiDB-lite"/>
    </source>
</evidence>
<sequence>MVRKGVATTTPASPNVTYTISSLHSSKNSSSRRPSSEHKRQNPPPNESLATKAINTHRPIQVARKNDLTSGMDEVALAKTTSSQDIPLATTYVGGKLEKHGSLRDVQNTVDRSSQPQMSNAWVLEKQNITKPQVRADPKPRLGLSNSPPKARLPDESSSPSKATPWWSNSNSQSTQQPHVPKSTGHTRSLIVHSDNTVEDIERWSGAKWDKDKGFVKMTQHHPLPRSTSSTRGPEMVSHELASATIGKAKRHDSHGRQLAHVGLRRSAMSLPQLPFEKPSSMAVEELGPGTTVSPAAELQRHIRSRIHRGYNDQ</sequence>
<organism evidence="2">
    <name type="scientific">Aphanomyces astaci</name>
    <name type="common">Crayfish plague agent</name>
    <dbReference type="NCBI Taxonomy" id="112090"/>
    <lineage>
        <taxon>Eukaryota</taxon>
        <taxon>Sar</taxon>
        <taxon>Stramenopiles</taxon>
        <taxon>Oomycota</taxon>
        <taxon>Saprolegniomycetes</taxon>
        <taxon>Saprolegniales</taxon>
        <taxon>Verrucalvaceae</taxon>
        <taxon>Aphanomyces</taxon>
    </lineage>
</organism>
<feature type="region of interest" description="Disordered" evidence="1">
    <location>
        <begin position="286"/>
        <end position="314"/>
    </location>
</feature>
<feature type="region of interest" description="Disordered" evidence="1">
    <location>
        <begin position="1"/>
        <end position="57"/>
    </location>
</feature>
<dbReference type="RefSeq" id="XP_009832892.1">
    <property type="nucleotide sequence ID" value="XM_009834590.1"/>
</dbReference>
<feature type="compositionally biased region" description="Basic residues" evidence="1">
    <location>
        <begin position="302"/>
        <end position="314"/>
    </location>
</feature>
<gene>
    <name evidence="2" type="ORF">H257_08626</name>
</gene>
<feature type="compositionally biased region" description="Low complexity" evidence="1">
    <location>
        <begin position="21"/>
        <end position="33"/>
    </location>
</feature>